<keyword evidence="1" id="KW-1185">Reference proteome</keyword>
<dbReference type="AlphaFoldDB" id="A0A1I8BPR9"/>
<reference evidence="2" key="1">
    <citation type="submission" date="2016-11" db="UniProtKB">
        <authorList>
            <consortium name="WormBaseParasite"/>
        </authorList>
    </citation>
    <scope>IDENTIFICATION</scope>
</reference>
<evidence type="ECO:0000313" key="2">
    <source>
        <dbReference type="WBParaSite" id="MhA1_Contig36.frz3.gene17"/>
    </source>
</evidence>
<organism evidence="1 2">
    <name type="scientific">Meloidogyne hapla</name>
    <name type="common">Root-knot nematode worm</name>
    <dbReference type="NCBI Taxonomy" id="6305"/>
    <lineage>
        <taxon>Eukaryota</taxon>
        <taxon>Metazoa</taxon>
        <taxon>Ecdysozoa</taxon>
        <taxon>Nematoda</taxon>
        <taxon>Chromadorea</taxon>
        <taxon>Rhabditida</taxon>
        <taxon>Tylenchina</taxon>
        <taxon>Tylenchomorpha</taxon>
        <taxon>Tylenchoidea</taxon>
        <taxon>Meloidogynidae</taxon>
        <taxon>Meloidogyninae</taxon>
        <taxon>Meloidogyne</taxon>
    </lineage>
</organism>
<dbReference type="Proteomes" id="UP000095281">
    <property type="component" value="Unplaced"/>
</dbReference>
<protein>
    <submittedName>
        <fullName evidence="2">Uncharacterized protein</fullName>
    </submittedName>
</protein>
<proteinExistence type="predicted"/>
<dbReference type="WBParaSite" id="MhA1_Contig36.frz3.gene17">
    <property type="protein sequence ID" value="MhA1_Contig36.frz3.gene17"/>
    <property type="gene ID" value="MhA1_Contig36.frz3.gene17"/>
</dbReference>
<evidence type="ECO:0000313" key="1">
    <source>
        <dbReference type="Proteomes" id="UP000095281"/>
    </source>
</evidence>
<accession>A0A1I8BPR9</accession>
<sequence length="324" mass="38790">MTEFIVGLRYKSFKIIGNEFENTVEMFEDLMIERYDPFIKNSSTVENTRKLFDGLIENKNVKTNYWTKHIRNLKDAGFFVAIGKPKTVELEDIDELIKNNYGGYDEELTPSRLIYENVSKDSKEQIKNKVPTFKMQRYEKMEMEKLIKKLKEVYEEINKQPYDILNNTMKKAGYINQEDAEFMLKKALNETENTLNEEGHCYTTCHRSFNLIFLGDKIEENMELPKEWLEQEENIFNSKDQLFNILYKNNDLQKLLVLIRFNAGKVLLAYTRMKKIFNAFYYNDDDKKETQILAETFEKEFKDKSDQKILEKIHERIADYWEKN</sequence>
<name>A0A1I8BPR9_MELHA</name>